<evidence type="ECO:0000256" key="1">
    <source>
        <dbReference type="ARBA" id="ARBA00022485"/>
    </source>
</evidence>
<dbReference type="InterPro" id="IPR038726">
    <property type="entry name" value="PDDEXK_AddAB-type"/>
</dbReference>
<keyword evidence="4 14" id="KW-0547">Nucleotide-binding</keyword>
<keyword evidence="7 14" id="KW-0347">Helicase</keyword>
<feature type="binding site" evidence="14">
    <location>
        <position position="1125"/>
    </location>
    <ligand>
        <name>[4Fe-4S] cluster</name>
        <dbReference type="ChEBI" id="CHEBI:49883"/>
    </ligand>
</feature>
<evidence type="ECO:0000256" key="2">
    <source>
        <dbReference type="ARBA" id="ARBA00022722"/>
    </source>
</evidence>
<reference evidence="16 17" key="1">
    <citation type="submission" date="2021-06" db="EMBL/GenBank/DDBJ databases">
        <title>Bacillus sp. RD4P76, an endophyte from a halophyte.</title>
        <authorList>
            <person name="Sun J.-Q."/>
        </authorList>
    </citation>
    <scope>NUCLEOTIDE SEQUENCE [LARGE SCALE GENOMIC DNA]</scope>
    <source>
        <strain evidence="16 17">CGMCC 1.15917</strain>
    </source>
</reference>
<comment type="cofactor">
    <cofactor evidence="14">
        <name>[4Fe-4S] cluster</name>
        <dbReference type="ChEBI" id="CHEBI:49883"/>
    </cofactor>
    <text evidence="14">Binds 1 [4Fe-4S] cluster.</text>
</comment>
<comment type="function">
    <text evidence="14">The heterodimer acts as both an ATP-dependent DNA helicase and an ATP-dependent, dual-direction single-stranded exonuclease. Recognizes the chi site generating a DNA molecule suitable for the initiation of homologous recombination. The AddB subunit has 5' -&gt; 3' nuclease activity but not helicase activity.</text>
</comment>
<feature type="binding site" evidence="14">
    <location>
        <position position="1134"/>
    </location>
    <ligand>
        <name>[4Fe-4S] cluster</name>
        <dbReference type="ChEBI" id="CHEBI:49883"/>
    </ligand>
</feature>
<keyword evidence="9 14" id="KW-0067">ATP-binding</keyword>
<keyword evidence="8 14" id="KW-0269">Exonuclease</keyword>
<evidence type="ECO:0000256" key="7">
    <source>
        <dbReference type="ARBA" id="ARBA00022806"/>
    </source>
</evidence>
<accession>A0ABS6JCW8</accession>
<evidence type="ECO:0000256" key="5">
    <source>
        <dbReference type="ARBA" id="ARBA00022763"/>
    </source>
</evidence>
<evidence type="ECO:0000256" key="12">
    <source>
        <dbReference type="ARBA" id="ARBA00023125"/>
    </source>
</evidence>
<keyword evidence="11 14" id="KW-0411">Iron-sulfur</keyword>
<feature type="binding site" evidence="14">
    <location>
        <position position="1128"/>
    </location>
    <ligand>
        <name>[4Fe-4S] cluster</name>
        <dbReference type="ChEBI" id="CHEBI:49883"/>
    </ligand>
</feature>
<dbReference type="EMBL" id="JAHQCS010000075">
    <property type="protein sequence ID" value="MBU9711507.1"/>
    <property type="molecule type" value="Genomic_DNA"/>
</dbReference>
<protein>
    <recommendedName>
        <fullName evidence="14">ATP-dependent helicase/deoxyribonuclease subunit B</fullName>
        <ecNumber evidence="14">3.1.-.-</ecNumber>
    </recommendedName>
    <alternativeName>
        <fullName evidence="14">ATP-dependent helicase/nuclease subunit AddB</fullName>
    </alternativeName>
</protein>
<comment type="subunit">
    <text evidence="14">Heterodimer of AddA and AddB.</text>
</comment>
<dbReference type="HAMAP" id="MF_01452">
    <property type="entry name" value="AddB_type1"/>
    <property type="match status" value="1"/>
</dbReference>
<dbReference type="PANTHER" id="PTHR30591">
    <property type="entry name" value="RECBCD ENZYME SUBUNIT RECC"/>
    <property type="match status" value="1"/>
</dbReference>
<gene>
    <name evidence="14 16" type="primary">addB</name>
    <name evidence="16" type="ORF">KS419_07150</name>
</gene>
<dbReference type="InterPro" id="IPR049035">
    <property type="entry name" value="ADDB_N"/>
</dbReference>
<keyword evidence="6 14" id="KW-0378">Hydrolase</keyword>
<dbReference type="Pfam" id="PF12705">
    <property type="entry name" value="PDDEXK_1"/>
    <property type="match status" value="1"/>
</dbReference>
<evidence type="ECO:0000256" key="4">
    <source>
        <dbReference type="ARBA" id="ARBA00022741"/>
    </source>
</evidence>
<feature type="binding site" evidence="14">
    <location>
        <position position="804"/>
    </location>
    <ligand>
        <name>[4Fe-4S] cluster</name>
        <dbReference type="ChEBI" id="CHEBI:49883"/>
    </ligand>
</feature>
<dbReference type="GO" id="GO:0004386">
    <property type="term" value="F:helicase activity"/>
    <property type="evidence" value="ECO:0007669"/>
    <property type="project" value="UniProtKB-KW"/>
</dbReference>
<keyword evidence="13 14" id="KW-0234">DNA repair</keyword>
<keyword evidence="1 14" id="KW-0004">4Fe-4S</keyword>
<evidence type="ECO:0000256" key="6">
    <source>
        <dbReference type="ARBA" id="ARBA00022801"/>
    </source>
</evidence>
<dbReference type="Pfam" id="PF13361">
    <property type="entry name" value="UvrD_C"/>
    <property type="match status" value="1"/>
</dbReference>
<dbReference type="InterPro" id="IPR014140">
    <property type="entry name" value="DNA_helicase_suAddB"/>
</dbReference>
<keyword evidence="12 14" id="KW-0238">DNA-binding</keyword>
<keyword evidence="10 14" id="KW-0408">Iron</keyword>
<evidence type="ECO:0000256" key="8">
    <source>
        <dbReference type="ARBA" id="ARBA00022839"/>
    </source>
</evidence>
<keyword evidence="3 14" id="KW-0479">Metal-binding</keyword>
<feature type="domain" description="UvrD-like helicase C-terminal" evidence="15">
    <location>
        <begin position="282"/>
        <end position="600"/>
    </location>
</feature>
<evidence type="ECO:0000256" key="13">
    <source>
        <dbReference type="ARBA" id="ARBA00023204"/>
    </source>
</evidence>
<evidence type="ECO:0000256" key="11">
    <source>
        <dbReference type="ARBA" id="ARBA00023014"/>
    </source>
</evidence>
<dbReference type="Pfam" id="PF21445">
    <property type="entry name" value="ADDB_N"/>
    <property type="match status" value="1"/>
</dbReference>
<dbReference type="PANTHER" id="PTHR30591:SF1">
    <property type="entry name" value="RECBCD ENZYME SUBUNIT RECC"/>
    <property type="match status" value="1"/>
</dbReference>
<proteinExistence type="inferred from homology"/>
<comment type="miscellaneous">
    <text evidence="14">Despite having conserved helicase domains, this subunit does not have helicase activity.</text>
</comment>
<comment type="similarity">
    <text evidence="14">Belongs to the helicase family. AddB/RexB type 1 subfamily.</text>
</comment>
<evidence type="ECO:0000256" key="14">
    <source>
        <dbReference type="HAMAP-Rule" id="MF_01452"/>
    </source>
</evidence>
<keyword evidence="5 14" id="KW-0227">DNA damage</keyword>
<keyword evidence="2 14" id="KW-0540">Nuclease</keyword>
<dbReference type="NCBIfam" id="TIGR02773">
    <property type="entry name" value="addB_Gpos"/>
    <property type="match status" value="1"/>
</dbReference>
<name>A0ABS6JCW8_9BACI</name>
<evidence type="ECO:0000259" key="15">
    <source>
        <dbReference type="PROSITE" id="PS51217"/>
    </source>
</evidence>
<dbReference type="InterPro" id="IPR014017">
    <property type="entry name" value="DNA_helicase_UvrD-like_C"/>
</dbReference>
<comment type="caution">
    <text evidence="16">The sequence shown here is derived from an EMBL/GenBank/DDBJ whole genome shotgun (WGS) entry which is preliminary data.</text>
</comment>
<sequence length="1169" mass="134668">MAVSYFIGRTGTGKSTSILNQIKESMLADPMGNPIIYLVPDQMTFQSEVTLVKESHGGMSRVQVLSFSRLALRILQETGGISRYHLQRTGIHMLLRKIVERRKGDFSVFGKATDTSGFIDQLEQVMTEWKRYNVSIEAINDYYEQLVKKDNKNPQEMVLQGKLHDMEIVFQELEQELGNHYLGSEDYLALLAEQISKSSYLKRAEVYVDGFHSFTPLELQVIGELMVQTEETTFALTVDRDIQDGEQLNELDLYFETARTFQELRTIAREKKVEERETILFSMPHRFKSPELAHLEQYYDTRPSLPFDNGEEIQMIGAVNRRSEVEGVAREILHLVRDKSYRYQDIAILLRNMGDYVDLLETVFEDYAIPLFMDEKRSMLNHPVIEFIRSSLEVIHGHWRYEAVFRCFKTDLLFPADGEVSKMRERVDQLENYVLSYGIQGARWYQKEPWTYRRVRTSADGERERTEGEERFERELNTLRSQLTRPLIQLERKMKRAKTIREYCEILYMYLEDCDVPKKLEKMGADSHGMGELRRSREHEQVWSAVLELLDQMVEMAGEEKLSFDLFRKMLDAGIESMKFAIIPPALDQVIVADMERSRLAQIKCAFLLGVNEGVIPAKPDDGGIVSEEERERLQQNGFSLAPGSTRQLLNENYIIYLAMTTASERLYLTYPLADEEGKSMQPSILLKRVKDLFPKLEENFWLHDPSEMPLEEQLAFVNTPGKTLSSLTSQLQAWKKGYPIGEFWWDVYNWYANSTEWRFQAKTMLKSLFYENKAEMLPMEISSDLYGTHIQTSVSRMEQYQSCPFSQFANYGLKLKERETYKLEAPDIGTLFHAALKEMADRLRRNGKDFSALSKSECKSLAKQVIDELAPKIQREILLSSNRYHYIKEKLEEVVARASSVLADQSKATGFSPIGLEVGFGPDQDMPPLTFQLPNGCTMELVGRIDRVDQFNSNGGLLLRVIDYKSSKKDVQLLDVYYGLALQMLIYLDVVITFSENWLGTKASPAGVLYFHVHNPIIQAKETLTIDQIEEELFKQYKMKGLVAKDPEIVRLMDVNLDDGGRSSIIPAALKKDGTFYSDSSVISDGDYEALRKFLRNKVEQIATSITNGNIEIAPVKNKQKIPCTFCSYKSVCQFDPSESNEYRKLANLNKDEILMKIREGGGEKDED</sequence>
<evidence type="ECO:0000256" key="10">
    <source>
        <dbReference type="ARBA" id="ARBA00023004"/>
    </source>
</evidence>
<evidence type="ECO:0000313" key="17">
    <source>
        <dbReference type="Proteomes" id="UP000784880"/>
    </source>
</evidence>
<dbReference type="EC" id="3.1.-.-" evidence="14"/>
<dbReference type="RefSeq" id="WP_217065429.1">
    <property type="nucleotide sequence ID" value="NZ_JAHQCS010000075.1"/>
</dbReference>
<evidence type="ECO:0000313" key="16">
    <source>
        <dbReference type="EMBL" id="MBU9711507.1"/>
    </source>
</evidence>
<evidence type="ECO:0000256" key="3">
    <source>
        <dbReference type="ARBA" id="ARBA00022723"/>
    </source>
</evidence>
<dbReference type="PROSITE" id="PS51217">
    <property type="entry name" value="UVRD_HELICASE_CTER"/>
    <property type="match status" value="1"/>
</dbReference>
<comment type="cofactor">
    <cofactor evidence="14">
        <name>Mg(2+)</name>
        <dbReference type="ChEBI" id="CHEBI:18420"/>
    </cofactor>
</comment>
<keyword evidence="17" id="KW-1185">Reference proteome</keyword>
<organism evidence="16 17">
    <name type="scientific">Evansella tamaricis</name>
    <dbReference type="NCBI Taxonomy" id="2069301"/>
    <lineage>
        <taxon>Bacteria</taxon>
        <taxon>Bacillati</taxon>
        <taxon>Bacillota</taxon>
        <taxon>Bacilli</taxon>
        <taxon>Bacillales</taxon>
        <taxon>Bacillaceae</taxon>
        <taxon>Evansella</taxon>
    </lineage>
</organism>
<evidence type="ECO:0000256" key="9">
    <source>
        <dbReference type="ARBA" id="ARBA00022840"/>
    </source>
</evidence>
<dbReference type="Proteomes" id="UP000784880">
    <property type="component" value="Unassembled WGS sequence"/>
</dbReference>